<dbReference type="PANTHER" id="PTHR36693:SF1">
    <property type="entry name" value="GH02722P"/>
    <property type="match status" value="1"/>
</dbReference>
<keyword evidence="2" id="KW-1185">Reference proteome</keyword>
<dbReference type="PANTHER" id="PTHR36693">
    <property type="entry name" value="GH02722P"/>
    <property type="match status" value="1"/>
</dbReference>
<dbReference type="Proteomes" id="UP001448207">
    <property type="component" value="Unassembled WGS sequence"/>
</dbReference>
<dbReference type="Pfam" id="PF16065">
    <property type="entry name" value="DUF4807"/>
    <property type="match status" value="1"/>
</dbReference>
<reference evidence="1 2" key="1">
    <citation type="submission" date="2024-04" db="EMBL/GenBank/DDBJ databases">
        <title>Symmetric and asymmetric DNA N6-adenine methylation regulates different biological responses in Mucorales.</title>
        <authorList>
            <consortium name="Lawrence Berkeley National Laboratory"/>
            <person name="Lax C."/>
            <person name="Mondo S.J."/>
            <person name="Osorio-Concepcion M."/>
            <person name="Muszewska A."/>
            <person name="Corrochano-Luque M."/>
            <person name="Gutierrez G."/>
            <person name="Riley R."/>
            <person name="Lipzen A."/>
            <person name="Guo J."/>
            <person name="Hundley H."/>
            <person name="Amirebrahimi M."/>
            <person name="Ng V."/>
            <person name="Lorenzo-Gutierrez D."/>
            <person name="Binder U."/>
            <person name="Yang J."/>
            <person name="Song Y."/>
            <person name="Canovas D."/>
            <person name="Navarro E."/>
            <person name="Freitag M."/>
            <person name="Gabaldon T."/>
            <person name="Grigoriev I.V."/>
            <person name="Corrochano L.M."/>
            <person name="Nicolas F.E."/>
            <person name="Garre V."/>
        </authorList>
    </citation>
    <scope>NUCLEOTIDE SEQUENCE [LARGE SCALE GENOMIC DNA]</scope>
    <source>
        <strain evidence="1 2">L51</strain>
    </source>
</reference>
<accession>A0ABR3B1E4</accession>
<dbReference type="EMBL" id="JBCLYO010000006">
    <property type="protein sequence ID" value="KAL0087565.1"/>
    <property type="molecule type" value="Genomic_DNA"/>
</dbReference>
<organism evidence="1 2">
    <name type="scientific">Phycomyces blakesleeanus</name>
    <dbReference type="NCBI Taxonomy" id="4837"/>
    <lineage>
        <taxon>Eukaryota</taxon>
        <taxon>Fungi</taxon>
        <taxon>Fungi incertae sedis</taxon>
        <taxon>Mucoromycota</taxon>
        <taxon>Mucoromycotina</taxon>
        <taxon>Mucoromycetes</taxon>
        <taxon>Mucorales</taxon>
        <taxon>Phycomycetaceae</taxon>
        <taxon>Phycomyces</taxon>
    </lineage>
</organism>
<protein>
    <recommendedName>
        <fullName evidence="3">RAVE complex protein Rav1 C-terminal domain-containing protein</fullName>
    </recommendedName>
</protein>
<dbReference type="InterPro" id="IPR032072">
    <property type="entry name" value="DUF4807"/>
</dbReference>
<proteinExistence type="predicted"/>
<evidence type="ECO:0008006" key="3">
    <source>
        <dbReference type="Google" id="ProtNLM"/>
    </source>
</evidence>
<sequence length="262" mass="29928">MQNPKSAFFSIESLFSHSHQNLCQSFCVDQSVLVLVPNPSDPHQLIRLNHVSFDFDCRINYGRIFCYDCRTVEAIQDRVLTNQVGAIQLLIGGCLRASKTDKLPLPGAPIELRIELDINNYLRRTSRIPSMSWARMMWTVASRADLVAFTGVYFSVLGGAYSSLGKTNSFFAHKAKTLALQQIRLAQWLKDPILECKCWLYYAEDLLQLGKFKRATEIIRRQTAYAEILNDGILLNMCQSVYAKKEMALLTRQVKTKKVNYM</sequence>
<evidence type="ECO:0000313" key="2">
    <source>
        <dbReference type="Proteomes" id="UP001448207"/>
    </source>
</evidence>
<evidence type="ECO:0000313" key="1">
    <source>
        <dbReference type="EMBL" id="KAL0087565.1"/>
    </source>
</evidence>
<comment type="caution">
    <text evidence="1">The sequence shown here is derived from an EMBL/GenBank/DDBJ whole genome shotgun (WGS) entry which is preliminary data.</text>
</comment>
<name>A0ABR3B1E4_PHYBL</name>
<gene>
    <name evidence="1" type="ORF">J3Q64DRAFT_1697349</name>
</gene>